<organism evidence="2 3">
    <name type="scientific">Kineosporia mesophila</name>
    <dbReference type="NCBI Taxonomy" id="566012"/>
    <lineage>
        <taxon>Bacteria</taxon>
        <taxon>Bacillati</taxon>
        <taxon>Actinomycetota</taxon>
        <taxon>Actinomycetes</taxon>
        <taxon>Kineosporiales</taxon>
        <taxon>Kineosporiaceae</taxon>
        <taxon>Kineosporia</taxon>
    </lineage>
</organism>
<dbReference type="Proteomes" id="UP001501074">
    <property type="component" value="Unassembled WGS sequence"/>
</dbReference>
<name>A0ABP6YYU4_9ACTN</name>
<gene>
    <name evidence="2" type="ORF">GCM10022223_03210</name>
</gene>
<proteinExistence type="predicted"/>
<accession>A0ABP6YYU4</accession>
<evidence type="ECO:0000313" key="2">
    <source>
        <dbReference type="EMBL" id="GAA3591936.1"/>
    </source>
</evidence>
<evidence type="ECO:0008006" key="4">
    <source>
        <dbReference type="Google" id="ProtNLM"/>
    </source>
</evidence>
<feature type="transmembrane region" description="Helical" evidence="1">
    <location>
        <begin position="115"/>
        <end position="134"/>
    </location>
</feature>
<reference evidence="3" key="1">
    <citation type="journal article" date="2019" name="Int. J. Syst. Evol. Microbiol.">
        <title>The Global Catalogue of Microorganisms (GCM) 10K type strain sequencing project: providing services to taxonomists for standard genome sequencing and annotation.</title>
        <authorList>
            <consortium name="The Broad Institute Genomics Platform"/>
            <consortium name="The Broad Institute Genome Sequencing Center for Infectious Disease"/>
            <person name="Wu L."/>
            <person name="Ma J."/>
        </authorList>
    </citation>
    <scope>NUCLEOTIDE SEQUENCE [LARGE SCALE GENOMIC DNA]</scope>
    <source>
        <strain evidence="3">JCM 16902</strain>
    </source>
</reference>
<keyword evidence="3" id="KW-1185">Reference proteome</keyword>
<evidence type="ECO:0000256" key="1">
    <source>
        <dbReference type="SAM" id="Phobius"/>
    </source>
</evidence>
<sequence length="149" mass="15136">MPSSNVPLTLGGRLVALGGILFLLDTLLPWHRKCFGLFGTEVCDSESAWGTPFSALAALLVLALVAEVIAVQVAGVRLPDLGGTGWGAVRLGVSGTATALTLLQLLVGADRLGPSYGIAGGLVLVAVLTAGTYLRRDESVLVPQSAGAV</sequence>
<keyword evidence="1" id="KW-1133">Transmembrane helix</keyword>
<feature type="transmembrane region" description="Helical" evidence="1">
    <location>
        <begin position="88"/>
        <end position="109"/>
    </location>
</feature>
<evidence type="ECO:0000313" key="3">
    <source>
        <dbReference type="Proteomes" id="UP001501074"/>
    </source>
</evidence>
<feature type="transmembrane region" description="Helical" evidence="1">
    <location>
        <begin position="51"/>
        <end position="76"/>
    </location>
</feature>
<feature type="transmembrane region" description="Helical" evidence="1">
    <location>
        <begin position="12"/>
        <end position="31"/>
    </location>
</feature>
<dbReference type="RefSeq" id="WP_231484954.1">
    <property type="nucleotide sequence ID" value="NZ_BAAAZO010000001.1"/>
</dbReference>
<dbReference type="EMBL" id="BAAAZO010000001">
    <property type="protein sequence ID" value="GAA3591936.1"/>
    <property type="molecule type" value="Genomic_DNA"/>
</dbReference>
<keyword evidence="1" id="KW-0472">Membrane</keyword>
<comment type="caution">
    <text evidence="2">The sequence shown here is derived from an EMBL/GenBank/DDBJ whole genome shotgun (WGS) entry which is preliminary data.</text>
</comment>
<keyword evidence="1" id="KW-0812">Transmembrane</keyword>
<protein>
    <recommendedName>
        <fullName evidence="4">Integral membrane protein</fullName>
    </recommendedName>
</protein>